<gene>
    <name evidence="1" type="ORF">HW450_06475</name>
</gene>
<dbReference type="EMBL" id="CP059833">
    <property type="protein sequence ID" value="QMV86336.1"/>
    <property type="molecule type" value="Genomic_DNA"/>
</dbReference>
<evidence type="ECO:0000313" key="1">
    <source>
        <dbReference type="EMBL" id="QMV86336.1"/>
    </source>
</evidence>
<dbReference type="NCBIfam" id="TIGR03941">
    <property type="entry name" value="tRNA_deam_assoc"/>
    <property type="match status" value="1"/>
</dbReference>
<dbReference type="Proteomes" id="UP000515570">
    <property type="component" value="Chromosome"/>
</dbReference>
<dbReference type="RefSeq" id="WP_182387145.1">
    <property type="nucleotide sequence ID" value="NZ_CP059833.1"/>
</dbReference>
<protein>
    <submittedName>
        <fullName evidence="1">tRNA adenosine deaminase-associated protein</fullName>
    </submittedName>
</protein>
<sequence>MSTNEEPSFAVTVTQAAGVWKVAEYDDDFRDVSDAVTAVRRLRAEGPAFAMLCVEDDYFIIVRPTPGGVKLLISDATAALDDDFAASALDLINADPEDGEPYAEGDFDLLADLGLSEQIVSVIIDDTEAWASEQLQQIADEMGFGDELAELY</sequence>
<keyword evidence="2" id="KW-1185">Reference proteome</keyword>
<name>A0A7G5FI95_9CORY</name>
<proteinExistence type="predicted"/>
<reference evidence="1 2" key="1">
    <citation type="submission" date="2020-07" db="EMBL/GenBank/DDBJ databases">
        <title>non toxigenic Corynebacterium sp. nov from a clinical source.</title>
        <authorList>
            <person name="Bernier A.-M."/>
            <person name="Bernard K."/>
        </authorList>
    </citation>
    <scope>NUCLEOTIDE SEQUENCE [LARGE SCALE GENOMIC DNA]</scope>
    <source>
        <strain evidence="2">NML 93-0612</strain>
    </source>
</reference>
<organism evidence="1 2">
    <name type="scientific">Corynebacterium hindlerae</name>
    <dbReference type="NCBI Taxonomy" id="699041"/>
    <lineage>
        <taxon>Bacteria</taxon>
        <taxon>Bacillati</taxon>
        <taxon>Actinomycetota</taxon>
        <taxon>Actinomycetes</taxon>
        <taxon>Mycobacteriales</taxon>
        <taxon>Corynebacteriaceae</taxon>
        <taxon>Corynebacterium</taxon>
    </lineage>
</organism>
<dbReference type="AlphaFoldDB" id="A0A7G5FI95"/>
<evidence type="ECO:0000313" key="2">
    <source>
        <dbReference type="Proteomes" id="UP000515570"/>
    </source>
</evidence>
<accession>A0A7G5FI95</accession>
<dbReference type="InterPro" id="IPR023869">
    <property type="entry name" value="tRNA_Adeno_NH3ase_assoc_put"/>
</dbReference>